<reference evidence="1" key="1">
    <citation type="submission" date="2014-11" db="EMBL/GenBank/DDBJ databases">
        <authorList>
            <person name="Amaro Gonzalez C."/>
        </authorList>
    </citation>
    <scope>NUCLEOTIDE SEQUENCE</scope>
</reference>
<evidence type="ECO:0000313" key="1">
    <source>
        <dbReference type="EMBL" id="JAH30078.1"/>
    </source>
</evidence>
<proteinExistence type="predicted"/>
<reference evidence="1" key="2">
    <citation type="journal article" date="2015" name="Fish Shellfish Immunol.">
        <title>Early steps in the European eel (Anguilla anguilla)-Vibrio vulnificus interaction in the gills: Role of the RtxA13 toxin.</title>
        <authorList>
            <person name="Callol A."/>
            <person name="Pajuelo D."/>
            <person name="Ebbesson L."/>
            <person name="Teles M."/>
            <person name="MacKenzie S."/>
            <person name="Amaro C."/>
        </authorList>
    </citation>
    <scope>NUCLEOTIDE SEQUENCE</scope>
</reference>
<protein>
    <submittedName>
        <fullName evidence="1">Uncharacterized protein</fullName>
    </submittedName>
</protein>
<name>A0A0E9RNY1_ANGAN</name>
<accession>A0A0E9RNY1</accession>
<organism evidence="1">
    <name type="scientific">Anguilla anguilla</name>
    <name type="common">European freshwater eel</name>
    <name type="synonym">Muraena anguilla</name>
    <dbReference type="NCBI Taxonomy" id="7936"/>
    <lineage>
        <taxon>Eukaryota</taxon>
        <taxon>Metazoa</taxon>
        <taxon>Chordata</taxon>
        <taxon>Craniata</taxon>
        <taxon>Vertebrata</taxon>
        <taxon>Euteleostomi</taxon>
        <taxon>Actinopterygii</taxon>
        <taxon>Neopterygii</taxon>
        <taxon>Teleostei</taxon>
        <taxon>Anguilliformes</taxon>
        <taxon>Anguillidae</taxon>
        <taxon>Anguilla</taxon>
    </lineage>
</organism>
<sequence length="19" mass="2003">MFYFSSIPSKNLGGVEGGI</sequence>
<dbReference type="AlphaFoldDB" id="A0A0E9RNY1"/>
<dbReference type="EMBL" id="GBXM01078499">
    <property type="protein sequence ID" value="JAH30078.1"/>
    <property type="molecule type" value="Transcribed_RNA"/>
</dbReference>